<evidence type="ECO:0000313" key="2">
    <source>
        <dbReference type="Proteomes" id="UP001558613"/>
    </source>
</evidence>
<reference evidence="1 2" key="1">
    <citation type="submission" date="2023-09" db="EMBL/GenBank/DDBJ databases">
        <authorList>
            <person name="Wang M."/>
        </authorList>
    </citation>
    <scope>NUCLEOTIDE SEQUENCE [LARGE SCALE GENOMIC DNA]</scope>
    <source>
        <strain evidence="1">GT-2023</strain>
        <tissue evidence="1">Liver</tissue>
    </source>
</reference>
<dbReference type="EMBL" id="JAYMGO010000004">
    <property type="protein sequence ID" value="KAL1276521.1"/>
    <property type="molecule type" value="Genomic_DNA"/>
</dbReference>
<accession>A0ABR3NHR2</accession>
<evidence type="ECO:0000313" key="1">
    <source>
        <dbReference type="EMBL" id="KAL1276521.1"/>
    </source>
</evidence>
<name>A0ABR3NHR2_9TELE</name>
<gene>
    <name evidence="1" type="ORF">QQF64_036144</name>
</gene>
<organism evidence="1 2">
    <name type="scientific">Cirrhinus molitorella</name>
    <name type="common">mud carp</name>
    <dbReference type="NCBI Taxonomy" id="172907"/>
    <lineage>
        <taxon>Eukaryota</taxon>
        <taxon>Metazoa</taxon>
        <taxon>Chordata</taxon>
        <taxon>Craniata</taxon>
        <taxon>Vertebrata</taxon>
        <taxon>Euteleostomi</taxon>
        <taxon>Actinopterygii</taxon>
        <taxon>Neopterygii</taxon>
        <taxon>Teleostei</taxon>
        <taxon>Ostariophysi</taxon>
        <taxon>Cypriniformes</taxon>
        <taxon>Cyprinidae</taxon>
        <taxon>Labeoninae</taxon>
        <taxon>Labeonini</taxon>
        <taxon>Cirrhinus</taxon>
    </lineage>
</organism>
<protein>
    <submittedName>
        <fullName evidence="1">Uncharacterized protein</fullName>
    </submittedName>
</protein>
<sequence>MPDLDRVLEEGDALYVGIKMHVIAERRFDLNHLTMEEVPLSVSTFNQTLNVQKSEVMMGYLRARGTPDMEGWWIPLMERLQCLSTDVRHALLSVAPECIAVFRDRSGRYRYFDSHSRTAEGLPTHGVTAVMLSFTHLA</sequence>
<comment type="caution">
    <text evidence="1">The sequence shown here is derived from an EMBL/GenBank/DDBJ whole genome shotgun (WGS) entry which is preliminary data.</text>
</comment>
<proteinExistence type="predicted"/>
<dbReference type="Proteomes" id="UP001558613">
    <property type="component" value="Unassembled WGS sequence"/>
</dbReference>
<keyword evidence="2" id="KW-1185">Reference proteome</keyword>
<dbReference type="Gene3D" id="3.90.70.120">
    <property type="match status" value="1"/>
</dbReference>